<keyword evidence="1" id="KW-0378">Hydrolase</keyword>
<dbReference type="AlphaFoldDB" id="A0A2A3TU11"/>
<proteinExistence type="predicted"/>
<dbReference type="InterPro" id="IPR000639">
    <property type="entry name" value="Epox_hydrolase-like"/>
</dbReference>
<sequence length="273" mass="30639">MTKMTTIIREKKQLIQDLSVAYLEAGPQSGQTIILFHGFPDSPTSYSEIMIELATQGYHVIAPYLRGFAPTTLTAPNETPAGDIETLGADAIRFFDSLHLNKAIIVGQDWGSAVAEILSIFRANAIHKLVKLNWYGIYMMGDTVTQFDAEGFSYRLWRQWTPNWDNHQEELFKRAKSAFQTPEFSKIVLSAYRSGMHPQKTGDHLHQKLATLPPIQTNTIILSGSHAPVDSGVMSQDVSQQYFTGRFEHRVIPNVGHFIHHQNKEAVISAILS</sequence>
<dbReference type="PANTHER" id="PTHR43329">
    <property type="entry name" value="EPOXIDE HYDROLASE"/>
    <property type="match status" value="1"/>
</dbReference>
<protein>
    <recommendedName>
        <fullName evidence="2">AB hydrolase-1 domain-containing protein</fullName>
    </recommendedName>
</protein>
<accession>A0A2A3TU11</accession>
<name>A0A2A3TU11_LEVBR</name>
<evidence type="ECO:0000313" key="4">
    <source>
        <dbReference type="Proteomes" id="UP000217918"/>
    </source>
</evidence>
<dbReference type="EMBL" id="NVYO01000001">
    <property type="protein sequence ID" value="PBQ22524.1"/>
    <property type="molecule type" value="Genomic_DNA"/>
</dbReference>
<dbReference type="Gene3D" id="3.40.50.1820">
    <property type="entry name" value="alpha/beta hydrolase"/>
    <property type="match status" value="1"/>
</dbReference>
<organism evidence="3 4">
    <name type="scientific">Levilactobacillus brevis</name>
    <name type="common">Lactobacillus brevis</name>
    <dbReference type="NCBI Taxonomy" id="1580"/>
    <lineage>
        <taxon>Bacteria</taxon>
        <taxon>Bacillati</taxon>
        <taxon>Bacillota</taxon>
        <taxon>Bacilli</taxon>
        <taxon>Lactobacillales</taxon>
        <taxon>Lactobacillaceae</taxon>
        <taxon>Levilactobacillus</taxon>
    </lineage>
</organism>
<dbReference type="Pfam" id="PF12697">
    <property type="entry name" value="Abhydrolase_6"/>
    <property type="match status" value="1"/>
</dbReference>
<evidence type="ECO:0000259" key="2">
    <source>
        <dbReference type="Pfam" id="PF12697"/>
    </source>
</evidence>
<dbReference type="PRINTS" id="PR00412">
    <property type="entry name" value="EPOXHYDRLASE"/>
</dbReference>
<dbReference type="Proteomes" id="UP000217918">
    <property type="component" value="Unassembled WGS sequence"/>
</dbReference>
<reference evidence="3 4" key="1">
    <citation type="submission" date="2017-09" db="EMBL/GenBank/DDBJ databases">
        <title>Genome sequence of Lactobacillus brevis D7.</title>
        <authorList>
            <person name="Kwon M.-S."/>
            <person name="Lim S.K."/>
            <person name="Choi H.-J."/>
        </authorList>
    </citation>
    <scope>NUCLEOTIDE SEQUENCE [LARGE SCALE GENOMIC DNA]</scope>
    <source>
        <strain evidence="3 4">D7</strain>
    </source>
</reference>
<gene>
    <name evidence="3" type="ORF">CNR29_00235</name>
</gene>
<evidence type="ECO:0000313" key="3">
    <source>
        <dbReference type="EMBL" id="PBQ22524.1"/>
    </source>
</evidence>
<dbReference type="InterPro" id="IPR029058">
    <property type="entry name" value="AB_hydrolase_fold"/>
</dbReference>
<dbReference type="GO" id="GO:0016787">
    <property type="term" value="F:hydrolase activity"/>
    <property type="evidence" value="ECO:0007669"/>
    <property type="project" value="UniProtKB-KW"/>
</dbReference>
<dbReference type="SUPFAM" id="SSF53474">
    <property type="entry name" value="alpha/beta-Hydrolases"/>
    <property type="match status" value="1"/>
</dbReference>
<dbReference type="InterPro" id="IPR000073">
    <property type="entry name" value="AB_hydrolase_1"/>
</dbReference>
<feature type="domain" description="AB hydrolase-1" evidence="2">
    <location>
        <begin position="33"/>
        <end position="268"/>
    </location>
</feature>
<evidence type="ECO:0000256" key="1">
    <source>
        <dbReference type="ARBA" id="ARBA00022801"/>
    </source>
</evidence>
<comment type="caution">
    <text evidence="3">The sequence shown here is derived from an EMBL/GenBank/DDBJ whole genome shotgun (WGS) entry which is preliminary data.</text>
</comment>